<gene>
    <name evidence="2" type="ORF">QYM36_000551</name>
</gene>
<organism evidence="2 3">
    <name type="scientific">Artemia franciscana</name>
    <name type="common">Brine shrimp</name>
    <name type="synonym">Artemia sanfranciscana</name>
    <dbReference type="NCBI Taxonomy" id="6661"/>
    <lineage>
        <taxon>Eukaryota</taxon>
        <taxon>Metazoa</taxon>
        <taxon>Ecdysozoa</taxon>
        <taxon>Arthropoda</taxon>
        <taxon>Crustacea</taxon>
        <taxon>Branchiopoda</taxon>
        <taxon>Anostraca</taxon>
        <taxon>Artemiidae</taxon>
        <taxon>Artemia</taxon>
    </lineage>
</organism>
<dbReference type="InterPro" id="IPR036865">
    <property type="entry name" value="CRAL-TRIO_dom_sf"/>
</dbReference>
<dbReference type="EMBL" id="JAVRJZ010000002">
    <property type="protein sequence ID" value="KAK2726132.1"/>
    <property type="molecule type" value="Genomic_DNA"/>
</dbReference>
<evidence type="ECO:0000313" key="3">
    <source>
        <dbReference type="Proteomes" id="UP001187531"/>
    </source>
</evidence>
<keyword evidence="3" id="KW-1185">Reference proteome</keyword>
<dbReference type="GO" id="GO:1902936">
    <property type="term" value="F:phosphatidylinositol bisphosphate binding"/>
    <property type="evidence" value="ECO:0007669"/>
    <property type="project" value="TreeGrafter"/>
</dbReference>
<protein>
    <recommendedName>
        <fullName evidence="1">CRAL-TRIO domain-containing protein</fullName>
    </recommendedName>
</protein>
<reference evidence="2" key="1">
    <citation type="submission" date="2023-07" db="EMBL/GenBank/DDBJ databases">
        <title>Chromosome-level genome assembly of Artemia franciscana.</title>
        <authorList>
            <person name="Jo E."/>
        </authorList>
    </citation>
    <scope>NUCLEOTIDE SEQUENCE</scope>
    <source>
        <tissue evidence="2">Whole body</tissue>
    </source>
</reference>
<sequence>MVFRQSVQVIVYHHFHLSSKRSEMNDYLDFLEVSKAQNESLDVEQEQRKGSKKKKDDYATSLSLLKTRLTLLPEFDSSDVTEELIVSCLHARQRNVDAALELVCQAHIYNLTCLTAPLNEEHIFLALENCLPSVLDKKDQWGRPIIVVYANHWSPETLPFEIFHRAFTLTLDMLLMEKKNQESGVVVVTDWTDFTFKQCMKIPAAGLKTLVHHFHKAYPVKFHACHFVNQPWYVSGILTVLRQFTTVEEASKLYLHGNNLSTLHDHIPKECLPAELGGECAPHNPRVWAETMKGFLADDSSQVNDESGSLWN</sequence>
<proteinExistence type="predicted"/>
<dbReference type="Pfam" id="PF00650">
    <property type="entry name" value="CRAL_TRIO"/>
    <property type="match status" value="1"/>
</dbReference>
<dbReference type="CDD" id="cd00170">
    <property type="entry name" value="SEC14"/>
    <property type="match status" value="1"/>
</dbReference>
<feature type="domain" description="CRAL-TRIO" evidence="1">
    <location>
        <begin position="123"/>
        <end position="284"/>
    </location>
</feature>
<dbReference type="InterPro" id="IPR001251">
    <property type="entry name" value="CRAL-TRIO_dom"/>
</dbReference>
<evidence type="ECO:0000259" key="1">
    <source>
        <dbReference type="PROSITE" id="PS50191"/>
    </source>
</evidence>
<dbReference type="PROSITE" id="PS50191">
    <property type="entry name" value="CRAL_TRIO"/>
    <property type="match status" value="1"/>
</dbReference>
<dbReference type="PRINTS" id="PR00180">
    <property type="entry name" value="CRETINALDHBP"/>
</dbReference>
<name>A0AA88LD92_ARTSF</name>
<dbReference type="Gene3D" id="3.40.525.10">
    <property type="entry name" value="CRAL-TRIO lipid binding domain"/>
    <property type="match status" value="1"/>
</dbReference>
<comment type="caution">
    <text evidence="2">The sequence shown here is derived from an EMBL/GenBank/DDBJ whole genome shotgun (WGS) entry which is preliminary data.</text>
</comment>
<dbReference type="AlphaFoldDB" id="A0AA88LD92"/>
<accession>A0AA88LD92</accession>
<dbReference type="PANTHER" id="PTHR10174:SF231">
    <property type="entry name" value="CLAVESIN-2-LIKE PROTEIN"/>
    <property type="match status" value="1"/>
</dbReference>
<dbReference type="SUPFAM" id="SSF52087">
    <property type="entry name" value="CRAL/TRIO domain"/>
    <property type="match status" value="1"/>
</dbReference>
<evidence type="ECO:0000313" key="2">
    <source>
        <dbReference type="EMBL" id="KAK2726132.1"/>
    </source>
</evidence>
<dbReference type="SMART" id="SM00516">
    <property type="entry name" value="SEC14"/>
    <property type="match status" value="1"/>
</dbReference>
<dbReference type="Proteomes" id="UP001187531">
    <property type="component" value="Unassembled WGS sequence"/>
</dbReference>
<dbReference type="PANTHER" id="PTHR10174">
    <property type="entry name" value="ALPHA-TOCOPHEROL TRANSFER PROTEIN-RELATED"/>
    <property type="match status" value="1"/>
</dbReference>
<dbReference type="GO" id="GO:0016020">
    <property type="term" value="C:membrane"/>
    <property type="evidence" value="ECO:0007669"/>
    <property type="project" value="TreeGrafter"/>
</dbReference>